<dbReference type="Proteomes" id="UP000193827">
    <property type="component" value="Unassembled WGS sequence"/>
</dbReference>
<evidence type="ECO:0000256" key="1">
    <source>
        <dbReference type="ARBA" id="ARBA00043985"/>
    </source>
</evidence>
<dbReference type="InterPro" id="IPR007157">
    <property type="entry name" value="PspA_VIPP1"/>
</dbReference>
<keyword evidence="4" id="KW-1185">Reference proteome</keyword>
<feature type="coiled-coil region" evidence="2">
    <location>
        <begin position="26"/>
        <end position="53"/>
    </location>
</feature>
<evidence type="ECO:0000313" key="3">
    <source>
        <dbReference type="EMBL" id="SLN56364.1"/>
    </source>
</evidence>
<name>A0A1Y5TB35_9RHOB</name>
<accession>A0A1Y5TB35</accession>
<dbReference type="RefSeq" id="WP_085893247.1">
    <property type="nucleotide sequence ID" value="NZ_FWFL01000008.1"/>
</dbReference>
<protein>
    <submittedName>
        <fullName evidence="3">PspA/IM30 family protein</fullName>
    </submittedName>
</protein>
<sequence>MLNTLRTLFTAASARAEEQVRDVFALDLIDQKIRETEAQLKAAKATLATLVQRQRSEVCMHDALTGRIETMTHRAQKALDDNNTDMANRAAEAIAMMENETHLRQDTIDRLETQASRLRDSVGAAHRRIIDLKQGAITARAIRREQQMQKRLNSTIDSTSSADEAEDLIAKVIGRDDPFEQSRILAEINADLSHDKLDERMAAQGYGPATKVTANDVLARLEKD</sequence>
<keyword evidence="2" id="KW-0175">Coiled coil</keyword>
<evidence type="ECO:0000313" key="4">
    <source>
        <dbReference type="Proteomes" id="UP000193827"/>
    </source>
</evidence>
<dbReference type="EMBL" id="FWFL01000008">
    <property type="protein sequence ID" value="SLN56364.1"/>
    <property type="molecule type" value="Genomic_DNA"/>
</dbReference>
<organism evidence="3 4">
    <name type="scientific">Roseovarius litorisediminis</name>
    <dbReference type="NCBI Taxonomy" id="1312363"/>
    <lineage>
        <taxon>Bacteria</taxon>
        <taxon>Pseudomonadati</taxon>
        <taxon>Pseudomonadota</taxon>
        <taxon>Alphaproteobacteria</taxon>
        <taxon>Rhodobacterales</taxon>
        <taxon>Roseobacteraceae</taxon>
        <taxon>Roseovarius</taxon>
    </lineage>
</organism>
<dbReference type="Pfam" id="PF04012">
    <property type="entry name" value="PspA_IM30"/>
    <property type="match status" value="1"/>
</dbReference>
<comment type="similarity">
    <text evidence="1">Belongs to the PspA/Vipp/IM30 family.</text>
</comment>
<dbReference type="AlphaFoldDB" id="A0A1Y5TB35"/>
<proteinExistence type="inferred from homology"/>
<gene>
    <name evidence="3" type="ORF">PEL8287_03027</name>
</gene>
<evidence type="ECO:0000256" key="2">
    <source>
        <dbReference type="SAM" id="Coils"/>
    </source>
</evidence>
<reference evidence="3 4" key="1">
    <citation type="submission" date="2017-03" db="EMBL/GenBank/DDBJ databases">
        <authorList>
            <person name="Afonso C.L."/>
            <person name="Miller P.J."/>
            <person name="Scott M.A."/>
            <person name="Spackman E."/>
            <person name="Goraichik I."/>
            <person name="Dimitrov K.M."/>
            <person name="Suarez D.L."/>
            <person name="Swayne D.E."/>
        </authorList>
    </citation>
    <scope>NUCLEOTIDE SEQUENCE [LARGE SCALE GENOMIC DNA]</scope>
    <source>
        <strain evidence="3 4">CECT 8287</strain>
    </source>
</reference>
<dbReference type="OrthoDB" id="7999550at2"/>